<dbReference type="EMBL" id="AP025943">
    <property type="protein sequence ID" value="BDL42933.1"/>
    <property type="molecule type" value="Genomic_DNA"/>
</dbReference>
<evidence type="ECO:0000313" key="1">
    <source>
        <dbReference type="EMBL" id="BDL42933.1"/>
    </source>
</evidence>
<proteinExistence type="predicted"/>
<evidence type="ECO:0000313" key="2">
    <source>
        <dbReference type="Proteomes" id="UP001062263"/>
    </source>
</evidence>
<protein>
    <submittedName>
        <fullName evidence="1">Uncharacterized protein</fullName>
    </submittedName>
</protein>
<accession>A0ABN6QG11</accession>
<dbReference type="Proteomes" id="UP001062263">
    <property type="component" value="Chromosome"/>
</dbReference>
<name>A0ABN6QG11_9BACT</name>
<gene>
    <name evidence="1" type="ORF">Abiwalacus_05070</name>
</gene>
<reference evidence="1" key="1">
    <citation type="submission" date="2022-06" db="EMBL/GenBank/DDBJ databases">
        <title>Akkermansia biwalacus sp. nov., an anaerobic mucin-degrading bacterium isolated from human intestine.</title>
        <authorList>
            <person name="Kobayashi Y."/>
            <person name="Inoue S."/>
            <person name="Kawahara T."/>
            <person name="Kohda N."/>
        </authorList>
    </citation>
    <scope>NUCLEOTIDE SEQUENCE</scope>
    <source>
        <strain evidence="1">WON2089</strain>
    </source>
</reference>
<sequence>MCEAIVFNGIFQRLDDVILSKDVIECQRTIFSGKDLVTHGSGRLKDAALFEKKIECNCFKALTGLRF</sequence>
<keyword evidence="2" id="KW-1185">Reference proteome</keyword>
<organism evidence="1 2">
    <name type="scientific">Akkermansia biwaensis</name>
    <dbReference type="NCBI Taxonomy" id="2946555"/>
    <lineage>
        <taxon>Bacteria</taxon>
        <taxon>Pseudomonadati</taxon>
        <taxon>Verrucomicrobiota</taxon>
        <taxon>Verrucomicrobiia</taxon>
        <taxon>Verrucomicrobiales</taxon>
        <taxon>Akkermansiaceae</taxon>
        <taxon>Akkermansia</taxon>
    </lineage>
</organism>